<dbReference type="GO" id="GO:0050567">
    <property type="term" value="F:glutaminyl-tRNA synthase (glutamine-hydrolyzing) activity"/>
    <property type="evidence" value="ECO:0007669"/>
    <property type="project" value="UniProtKB-UniRule"/>
</dbReference>
<dbReference type="AlphaFoldDB" id="H3BFU1"/>
<accession>H3BFU1</accession>
<comment type="subcellular location">
    <subcellularLocation>
        <location evidence="1">Mitochondrion</location>
    </subcellularLocation>
</comment>
<keyword evidence="4" id="KW-1185">Reference proteome</keyword>
<dbReference type="eggNOG" id="KOG4247">
    <property type="taxonomic scope" value="Eukaryota"/>
</dbReference>
<dbReference type="GO" id="GO:0006450">
    <property type="term" value="P:regulation of translational fidelity"/>
    <property type="evidence" value="ECO:0007669"/>
    <property type="project" value="InterPro"/>
</dbReference>
<dbReference type="GeneTree" id="ENSGT00390000018351"/>
<name>H3BFU1_LATCH</name>
<dbReference type="GO" id="GO:0070681">
    <property type="term" value="P:glutaminyl-tRNAGln biosynthesis via transamidation"/>
    <property type="evidence" value="ECO:0007669"/>
    <property type="project" value="UniProtKB-UniRule"/>
</dbReference>
<keyword evidence="1" id="KW-0067">ATP-binding</keyword>
<gene>
    <name evidence="1 3" type="primary">GATC</name>
</gene>
<keyword evidence="1" id="KW-0436">Ligase</keyword>
<reference evidence="3" key="3">
    <citation type="submission" date="2025-09" db="UniProtKB">
        <authorList>
            <consortium name="Ensembl"/>
        </authorList>
    </citation>
    <scope>IDENTIFICATION</scope>
</reference>
<keyword evidence="1" id="KW-0547">Nucleotide-binding</keyword>
<keyword evidence="1" id="KW-0648">Protein biosynthesis</keyword>
<dbReference type="SUPFAM" id="SSF141000">
    <property type="entry name" value="Glu-tRNAGln amidotransferase C subunit"/>
    <property type="match status" value="1"/>
</dbReference>
<dbReference type="Ensembl" id="ENSLACT00000020902.1">
    <property type="protein sequence ID" value="ENSLACP00000020762.1"/>
    <property type="gene ID" value="ENSLACG00000018239.1"/>
</dbReference>
<organism evidence="3 4">
    <name type="scientific">Latimeria chalumnae</name>
    <name type="common">Coelacanth</name>
    <dbReference type="NCBI Taxonomy" id="7897"/>
    <lineage>
        <taxon>Eukaryota</taxon>
        <taxon>Metazoa</taxon>
        <taxon>Chordata</taxon>
        <taxon>Craniata</taxon>
        <taxon>Vertebrata</taxon>
        <taxon>Euteleostomi</taxon>
        <taxon>Coelacanthiformes</taxon>
        <taxon>Coelacanthidae</taxon>
        <taxon>Latimeria</taxon>
    </lineage>
</organism>
<dbReference type="PANTHER" id="PTHR15004:SF0">
    <property type="entry name" value="GLUTAMYL-TRNA(GLN) AMIDOTRANSFERASE SUBUNIT C, MITOCHONDRIAL"/>
    <property type="match status" value="1"/>
</dbReference>
<feature type="region of interest" description="Disordered" evidence="2">
    <location>
        <begin position="48"/>
        <end position="69"/>
    </location>
</feature>
<dbReference type="HAMAP" id="MF_00122">
    <property type="entry name" value="GatC"/>
    <property type="match status" value="1"/>
</dbReference>
<dbReference type="InterPro" id="IPR003837">
    <property type="entry name" value="GatC"/>
</dbReference>
<comment type="function">
    <text evidence="1">Allows the formation of correctly charged Gln-tRNA(Gln) through the transamidation of misacylated Glu-tRNA(Gln) in the mitochondria. The reaction takes place in the presence of glutamine and ATP through an activated gamma-phospho-Glu-tRNA(Gln).</text>
</comment>
<protein>
    <recommendedName>
        <fullName evidence="1">Glutamyl-tRNA(Gln) amidotransferase subunit C, mitochondrial</fullName>
        <shortName evidence="1">Glu-AdT subunit C</shortName>
        <ecNumber evidence="1">6.3.5.-</ecNumber>
    </recommendedName>
</protein>
<sequence length="193" mass="21631">MPCWGPRVVGLRLGVKLASRTETLRPGFLPRGDGRTAGSWRRWRHRGAPLQAGRLGDEKSHGGGSKVPQTPTWQAVAESNLPQKPDVTLQLIDHLERLALVDFRNQEGVTQLAKAIKFADRLHTVNTEGVEPMDSVLEDRCLYLRRDEATEENNAEVLLSVARRTVEEYFVSPPGNIPLPKRDEQDNLLIDPE</sequence>
<comment type="subunit">
    <text evidence="1">Subunit of the heterotrimeric GatCAB amidotransferase (AdT) complex, composed of A (QRSL1), B (GATB) and C (GATC) subunits.</text>
</comment>
<evidence type="ECO:0000256" key="2">
    <source>
        <dbReference type="SAM" id="MobiDB-lite"/>
    </source>
</evidence>
<evidence type="ECO:0000313" key="4">
    <source>
        <dbReference type="Proteomes" id="UP000008672"/>
    </source>
</evidence>
<dbReference type="STRING" id="7897.ENSLACP00000020762"/>
<dbReference type="GO" id="GO:0032543">
    <property type="term" value="P:mitochondrial translation"/>
    <property type="evidence" value="ECO:0007669"/>
    <property type="project" value="UniProtKB-UniRule"/>
</dbReference>
<dbReference type="EC" id="6.3.5.-" evidence="1"/>
<dbReference type="NCBIfam" id="TIGR00135">
    <property type="entry name" value="gatC"/>
    <property type="match status" value="1"/>
</dbReference>
<evidence type="ECO:0000313" key="3">
    <source>
        <dbReference type="Ensembl" id="ENSLACP00000020762.1"/>
    </source>
</evidence>
<dbReference type="KEGG" id="lcm:102358184"/>
<comment type="catalytic activity">
    <reaction evidence="1">
        <text>L-glutamyl-tRNA(Gln) + L-glutamine + ATP + H2O = L-glutaminyl-tRNA(Gln) + L-glutamate + ADP + phosphate + H(+)</text>
        <dbReference type="Rhea" id="RHEA:17521"/>
        <dbReference type="Rhea" id="RHEA-COMP:9681"/>
        <dbReference type="Rhea" id="RHEA-COMP:9684"/>
        <dbReference type="ChEBI" id="CHEBI:15377"/>
        <dbReference type="ChEBI" id="CHEBI:15378"/>
        <dbReference type="ChEBI" id="CHEBI:29985"/>
        <dbReference type="ChEBI" id="CHEBI:30616"/>
        <dbReference type="ChEBI" id="CHEBI:43474"/>
        <dbReference type="ChEBI" id="CHEBI:58359"/>
        <dbReference type="ChEBI" id="CHEBI:78520"/>
        <dbReference type="ChEBI" id="CHEBI:78521"/>
        <dbReference type="ChEBI" id="CHEBI:456216"/>
    </reaction>
</comment>
<feature type="region of interest" description="Disordered" evidence="2">
    <location>
        <begin position="173"/>
        <end position="193"/>
    </location>
</feature>
<dbReference type="OMA" id="VTEGECA"/>
<dbReference type="GO" id="GO:0005524">
    <property type="term" value="F:ATP binding"/>
    <property type="evidence" value="ECO:0007669"/>
    <property type="project" value="UniProtKB-KW"/>
</dbReference>
<reference evidence="3" key="2">
    <citation type="submission" date="2025-08" db="UniProtKB">
        <authorList>
            <consortium name="Ensembl"/>
        </authorList>
    </citation>
    <scope>IDENTIFICATION</scope>
</reference>
<dbReference type="HOGENOM" id="CLU_105899_0_2_1"/>
<dbReference type="OrthoDB" id="5394539at2759"/>
<dbReference type="PANTHER" id="PTHR15004">
    <property type="entry name" value="GLUTAMYL-TRNA(GLN) AMIDOTRANSFERASE SUBUNIT C, MITOCHONDRIAL"/>
    <property type="match status" value="1"/>
</dbReference>
<dbReference type="Pfam" id="PF02686">
    <property type="entry name" value="GatC"/>
    <property type="match status" value="1"/>
</dbReference>
<dbReference type="Bgee" id="ENSLACG00000018239">
    <property type="expression patterns" value="Expressed in chordate pharynx"/>
</dbReference>
<dbReference type="EMBL" id="AFYH01006498">
    <property type="status" value="NOT_ANNOTATED_CDS"/>
    <property type="molecule type" value="Genomic_DNA"/>
</dbReference>
<proteinExistence type="inferred from homology"/>
<dbReference type="EMBL" id="AFYH01006499">
    <property type="status" value="NOT_ANNOTATED_CDS"/>
    <property type="molecule type" value="Genomic_DNA"/>
</dbReference>
<comment type="similarity">
    <text evidence="1">Belongs to the GatC family.</text>
</comment>
<dbReference type="InParanoid" id="H3BFU1"/>
<reference evidence="4" key="1">
    <citation type="submission" date="2011-08" db="EMBL/GenBank/DDBJ databases">
        <title>The draft genome of Latimeria chalumnae.</title>
        <authorList>
            <person name="Di Palma F."/>
            <person name="Alfoldi J."/>
            <person name="Johnson J."/>
            <person name="Berlin A."/>
            <person name="Gnerre S."/>
            <person name="Jaffe D."/>
            <person name="MacCallum I."/>
            <person name="Young S."/>
            <person name="Walker B.J."/>
            <person name="Lander E."/>
            <person name="Lindblad-Toh K."/>
        </authorList>
    </citation>
    <scope>NUCLEOTIDE SEQUENCE [LARGE SCALE GENOMIC DNA]</scope>
    <source>
        <strain evidence="4">Wild caught</strain>
    </source>
</reference>
<evidence type="ECO:0000256" key="1">
    <source>
        <dbReference type="HAMAP-Rule" id="MF_03149"/>
    </source>
</evidence>
<dbReference type="Proteomes" id="UP000008672">
    <property type="component" value="Unassembled WGS sequence"/>
</dbReference>
<dbReference type="InterPro" id="IPR036113">
    <property type="entry name" value="Asp/Glu-ADT_sf_sub_c"/>
</dbReference>
<keyword evidence="1" id="KW-0496">Mitochondrion</keyword>
<dbReference type="FunCoup" id="H3BFU1">
    <property type="interactions" value="738"/>
</dbReference>
<dbReference type="GO" id="GO:0030956">
    <property type="term" value="C:glutamyl-tRNA(Gln) amidotransferase complex"/>
    <property type="evidence" value="ECO:0007669"/>
    <property type="project" value="UniProtKB-UniRule"/>
</dbReference>
<dbReference type="GO" id="GO:0005739">
    <property type="term" value="C:mitochondrion"/>
    <property type="evidence" value="ECO:0007669"/>
    <property type="project" value="UniProtKB-SubCell"/>
</dbReference>